<accession>A0ABP8HER2</accession>
<gene>
    <name evidence="5" type="ORF">GCM10023144_35330</name>
</gene>
<evidence type="ECO:0000256" key="1">
    <source>
        <dbReference type="ARBA" id="ARBA00023015"/>
    </source>
</evidence>
<reference evidence="6" key="1">
    <citation type="journal article" date="2019" name="Int. J. Syst. Evol. Microbiol.">
        <title>The Global Catalogue of Microorganisms (GCM) 10K type strain sequencing project: providing services to taxonomists for standard genome sequencing and annotation.</title>
        <authorList>
            <consortium name="The Broad Institute Genomics Platform"/>
            <consortium name="The Broad Institute Genome Sequencing Center for Infectious Disease"/>
            <person name="Wu L."/>
            <person name="Ma J."/>
        </authorList>
    </citation>
    <scope>NUCLEOTIDE SEQUENCE [LARGE SCALE GENOMIC DNA]</scope>
    <source>
        <strain evidence="6">JCM 17666</strain>
    </source>
</reference>
<dbReference type="PROSITE" id="PS50949">
    <property type="entry name" value="HTH_GNTR"/>
    <property type="match status" value="1"/>
</dbReference>
<keyword evidence="3" id="KW-0804">Transcription</keyword>
<sequence length="230" mass="25374">MEALLRDTILDGTLAAGDMLPTEEELTRRHGVSRTVVRQAMRSLETQGLIQRIAGKGTFVRDSKADPFSSWSINSTEDLASYGRNTKLTILERLEVPAPPDVAEALELAPGTLVSEIRSVRSSKAGPFAYQRNYALLDIGRKVAAQKQIKSMLLAIQQYGNVKPLHMLQAISAVGAAEDVARILELEVGAPVLQFEWQLISVEGTRITFSRTRYRSDRYRHVTKLLPGGG</sequence>
<dbReference type="InterPro" id="IPR050679">
    <property type="entry name" value="Bact_HTH_transcr_reg"/>
</dbReference>
<keyword evidence="2" id="KW-0238">DNA-binding</keyword>
<dbReference type="InterPro" id="IPR011663">
    <property type="entry name" value="UTRA"/>
</dbReference>
<evidence type="ECO:0000259" key="4">
    <source>
        <dbReference type="PROSITE" id="PS50949"/>
    </source>
</evidence>
<dbReference type="Pfam" id="PF00392">
    <property type="entry name" value="GntR"/>
    <property type="match status" value="1"/>
</dbReference>
<dbReference type="InterPro" id="IPR036388">
    <property type="entry name" value="WH-like_DNA-bd_sf"/>
</dbReference>
<keyword evidence="1" id="KW-0805">Transcription regulation</keyword>
<dbReference type="InterPro" id="IPR028978">
    <property type="entry name" value="Chorismate_lyase_/UTRA_dom_sf"/>
</dbReference>
<evidence type="ECO:0000313" key="6">
    <source>
        <dbReference type="Proteomes" id="UP001501671"/>
    </source>
</evidence>
<organism evidence="5 6">
    <name type="scientific">Pigmentiphaga soli</name>
    <dbReference type="NCBI Taxonomy" id="1007095"/>
    <lineage>
        <taxon>Bacteria</taxon>
        <taxon>Pseudomonadati</taxon>
        <taxon>Pseudomonadota</taxon>
        <taxon>Betaproteobacteria</taxon>
        <taxon>Burkholderiales</taxon>
        <taxon>Alcaligenaceae</taxon>
        <taxon>Pigmentiphaga</taxon>
    </lineage>
</organism>
<feature type="domain" description="HTH gntR-type" evidence="4">
    <location>
        <begin position="1"/>
        <end position="63"/>
    </location>
</feature>
<keyword evidence="6" id="KW-1185">Reference proteome</keyword>
<evidence type="ECO:0000313" key="5">
    <source>
        <dbReference type="EMBL" id="GAA4338367.1"/>
    </source>
</evidence>
<dbReference type="Pfam" id="PF07702">
    <property type="entry name" value="UTRA"/>
    <property type="match status" value="1"/>
</dbReference>
<name>A0ABP8HER2_9BURK</name>
<dbReference type="InterPro" id="IPR000524">
    <property type="entry name" value="Tscrpt_reg_HTH_GntR"/>
</dbReference>
<dbReference type="SUPFAM" id="SSF46785">
    <property type="entry name" value="Winged helix' DNA-binding domain"/>
    <property type="match status" value="1"/>
</dbReference>
<comment type="caution">
    <text evidence="5">The sequence shown here is derived from an EMBL/GenBank/DDBJ whole genome shotgun (WGS) entry which is preliminary data.</text>
</comment>
<dbReference type="Gene3D" id="3.40.1410.10">
    <property type="entry name" value="Chorismate lyase-like"/>
    <property type="match status" value="1"/>
</dbReference>
<proteinExistence type="predicted"/>
<dbReference type="SMART" id="SM00866">
    <property type="entry name" value="UTRA"/>
    <property type="match status" value="1"/>
</dbReference>
<dbReference type="SUPFAM" id="SSF64288">
    <property type="entry name" value="Chorismate lyase-like"/>
    <property type="match status" value="1"/>
</dbReference>
<dbReference type="InterPro" id="IPR036390">
    <property type="entry name" value="WH_DNA-bd_sf"/>
</dbReference>
<dbReference type="CDD" id="cd07377">
    <property type="entry name" value="WHTH_GntR"/>
    <property type="match status" value="1"/>
</dbReference>
<dbReference type="PRINTS" id="PR00035">
    <property type="entry name" value="HTHGNTR"/>
</dbReference>
<dbReference type="PANTHER" id="PTHR44846:SF1">
    <property type="entry name" value="MANNOSYL-D-GLYCERATE TRANSPORT_METABOLISM SYSTEM REPRESSOR MNGR-RELATED"/>
    <property type="match status" value="1"/>
</dbReference>
<dbReference type="RefSeq" id="WP_345251200.1">
    <property type="nucleotide sequence ID" value="NZ_BAABFO010000019.1"/>
</dbReference>
<evidence type="ECO:0000256" key="3">
    <source>
        <dbReference type="ARBA" id="ARBA00023163"/>
    </source>
</evidence>
<protein>
    <submittedName>
        <fullName evidence="5">GntR family transcriptional regulator</fullName>
    </submittedName>
</protein>
<dbReference type="PANTHER" id="PTHR44846">
    <property type="entry name" value="MANNOSYL-D-GLYCERATE TRANSPORT/METABOLISM SYSTEM REPRESSOR MNGR-RELATED"/>
    <property type="match status" value="1"/>
</dbReference>
<dbReference type="EMBL" id="BAABFO010000019">
    <property type="protein sequence ID" value="GAA4338367.1"/>
    <property type="molecule type" value="Genomic_DNA"/>
</dbReference>
<dbReference type="SMART" id="SM00345">
    <property type="entry name" value="HTH_GNTR"/>
    <property type="match status" value="1"/>
</dbReference>
<evidence type="ECO:0000256" key="2">
    <source>
        <dbReference type="ARBA" id="ARBA00023125"/>
    </source>
</evidence>
<dbReference type="Gene3D" id="1.10.10.10">
    <property type="entry name" value="Winged helix-like DNA-binding domain superfamily/Winged helix DNA-binding domain"/>
    <property type="match status" value="1"/>
</dbReference>
<dbReference type="Proteomes" id="UP001501671">
    <property type="component" value="Unassembled WGS sequence"/>
</dbReference>